<feature type="compositionally biased region" description="Basic and acidic residues" evidence="1">
    <location>
        <begin position="43"/>
        <end position="87"/>
    </location>
</feature>
<dbReference type="InterPro" id="IPR036269">
    <property type="entry name" value="Rho_N_sf"/>
</dbReference>
<dbReference type="RefSeq" id="WP_117317923.1">
    <property type="nucleotide sequence ID" value="NZ_CP031769.1"/>
</dbReference>
<evidence type="ECO:0000313" key="4">
    <source>
        <dbReference type="Proteomes" id="UP000262073"/>
    </source>
</evidence>
<dbReference type="Pfam" id="PF07498">
    <property type="entry name" value="Rho_N"/>
    <property type="match status" value="1"/>
</dbReference>
<reference evidence="3 4" key="1">
    <citation type="submission" date="2018-08" db="EMBL/GenBank/DDBJ databases">
        <title>Salinimonas sediminis sp. nov., a piezophilic bacterium isolated from a deep-sea sediment sample from the New Britain Trench.</title>
        <authorList>
            <person name="Cao J."/>
        </authorList>
    </citation>
    <scope>NUCLEOTIDE SEQUENCE [LARGE SCALE GENOMIC DNA]</scope>
    <source>
        <strain evidence="3 4">N102</strain>
    </source>
</reference>
<dbReference type="InterPro" id="IPR055642">
    <property type="entry name" value="DUF7218"/>
</dbReference>
<feature type="compositionally biased region" description="Polar residues" evidence="1">
    <location>
        <begin position="33"/>
        <end position="42"/>
    </location>
</feature>
<sequence length="87" mass="10057">MAKDHGNQIKNDDTYEELRDQGYSKEKSARIANAQNNSAQQPSKKEGKSRKYEDRTKDELYQRAKEVGIDGRSTMNKDELIDALRNH</sequence>
<gene>
    <name evidence="3" type="ORF">D0Y50_16065</name>
</gene>
<feature type="domain" description="Rho termination factor-like N-terminal" evidence="2">
    <location>
        <begin position="58"/>
        <end position="84"/>
    </location>
</feature>
<dbReference type="EMBL" id="CP031769">
    <property type="protein sequence ID" value="AXR07740.1"/>
    <property type="molecule type" value="Genomic_DNA"/>
</dbReference>
<accession>A0A346NQD3</accession>
<dbReference type="KEGG" id="salm:D0Y50_16065"/>
<name>A0A346NQD3_9ALTE</name>
<dbReference type="Proteomes" id="UP000262073">
    <property type="component" value="Chromosome"/>
</dbReference>
<keyword evidence="4" id="KW-1185">Reference proteome</keyword>
<dbReference type="InterPro" id="IPR011112">
    <property type="entry name" value="Rho-like_N"/>
</dbReference>
<dbReference type="OrthoDB" id="215254at2"/>
<evidence type="ECO:0000313" key="3">
    <source>
        <dbReference type="EMBL" id="AXR07740.1"/>
    </source>
</evidence>
<protein>
    <submittedName>
        <fullName evidence="3">Rho termination factor</fullName>
    </submittedName>
</protein>
<evidence type="ECO:0000259" key="2">
    <source>
        <dbReference type="Pfam" id="PF07498"/>
    </source>
</evidence>
<feature type="region of interest" description="Disordered" evidence="1">
    <location>
        <begin position="1"/>
        <end position="87"/>
    </location>
</feature>
<organism evidence="3 4">
    <name type="scientific">Salinimonas sediminis</name>
    <dbReference type="NCBI Taxonomy" id="2303538"/>
    <lineage>
        <taxon>Bacteria</taxon>
        <taxon>Pseudomonadati</taxon>
        <taxon>Pseudomonadota</taxon>
        <taxon>Gammaproteobacteria</taxon>
        <taxon>Alteromonadales</taxon>
        <taxon>Alteromonadaceae</taxon>
        <taxon>Alteromonas/Salinimonas group</taxon>
        <taxon>Salinimonas</taxon>
    </lineage>
</organism>
<dbReference type="Pfam" id="PF23855">
    <property type="entry name" value="DUF7218"/>
    <property type="match status" value="1"/>
</dbReference>
<dbReference type="AlphaFoldDB" id="A0A346NQD3"/>
<dbReference type="GO" id="GO:0006353">
    <property type="term" value="P:DNA-templated transcription termination"/>
    <property type="evidence" value="ECO:0007669"/>
    <property type="project" value="InterPro"/>
</dbReference>
<evidence type="ECO:0000256" key="1">
    <source>
        <dbReference type="SAM" id="MobiDB-lite"/>
    </source>
</evidence>
<feature type="compositionally biased region" description="Basic and acidic residues" evidence="1">
    <location>
        <begin position="1"/>
        <end position="29"/>
    </location>
</feature>
<dbReference type="SUPFAM" id="SSF68912">
    <property type="entry name" value="Rho N-terminal domain-like"/>
    <property type="match status" value="1"/>
</dbReference>
<proteinExistence type="predicted"/>